<evidence type="ECO:0000313" key="2">
    <source>
        <dbReference type="Proteomes" id="UP000619479"/>
    </source>
</evidence>
<proteinExistence type="predicted"/>
<reference evidence="1" key="1">
    <citation type="submission" date="2021-01" db="EMBL/GenBank/DDBJ databases">
        <title>Whole genome shotgun sequence of Actinoplanes cyaneus NBRC 14990.</title>
        <authorList>
            <person name="Komaki H."/>
            <person name="Tamura T."/>
        </authorList>
    </citation>
    <scope>NUCLEOTIDE SEQUENCE</scope>
    <source>
        <strain evidence="1">NBRC 14990</strain>
    </source>
</reference>
<dbReference type="AlphaFoldDB" id="A0A919IJE5"/>
<dbReference type="Proteomes" id="UP000619479">
    <property type="component" value="Unassembled WGS sequence"/>
</dbReference>
<dbReference type="RefSeq" id="WP_203743944.1">
    <property type="nucleotide sequence ID" value="NZ_BAAAUC010000001.1"/>
</dbReference>
<accession>A0A919IJE5</accession>
<gene>
    <name evidence="1" type="ORF">Acy02nite_47450</name>
</gene>
<protein>
    <submittedName>
        <fullName evidence="1">Uncharacterized protein</fullName>
    </submittedName>
</protein>
<dbReference type="EMBL" id="BOMH01000036">
    <property type="protein sequence ID" value="GID66864.1"/>
    <property type="molecule type" value="Genomic_DNA"/>
</dbReference>
<organism evidence="1 2">
    <name type="scientific">Actinoplanes cyaneus</name>
    <dbReference type="NCBI Taxonomy" id="52696"/>
    <lineage>
        <taxon>Bacteria</taxon>
        <taxon>Bacillati</taxon>
        <taxon>Actinomycetota</taxon>
        <taxon>Actinomycetes</taxon>
        <taxon>Micromonosporales</taxon>
        <taxon>Micromonosporaceae</taxon>
        <taxon>Actinoplanes</taxon>
    </lineage>
</organism>
<evidence type="ECO:0000313" key="1">
    <source>
        <dbReference type="EMBL" id="GID66864.1"/>
    </source>
</evidence>
<name>A0A919IJE5_9ACTN</name>
<comment type="caution">
    <text evidence="1">The sequence shown here is derived from an EMBL/GenBank/DDBJ whole genome shotgun (WGS) entry which is preliminary data.</text>
</comment>
<keyword evidence="2" id="KW-1185">Reference proteome</keyword>
<sequence length="90" mass="9695">MSCRVRDTIEATYDRFAVVSAALAAYLGLVFDPSARVVERAPIQAVEALAGDDPGFGQIALAELLDTRDDAMQRLTGVMAAEEWTATHPQ</sequence>